<keyword evidence="8" id="KW-1185">Reference proteome</keyword>
<evidence type="ECO:0000256" key="3">
    <source>
        <dbReference type="ARBA" id="ARBA00022553"/>
    </source>
</evidence>
<evidence type="ECO:0000313" key="8">
    <source>
        <dbReference type="Proteomes" id="UP001161017"/>
    </source>
</evidence>
<dbReference type="PANTHER" id="PTHR13237">
    <property type="entry name" value="SOMETHING ABOUT SILENCING PROTEIN 10-RELATED"/>
    <property type="match status" value="1"/>
</dbReference>
<dbReference type="InterPro" id="IPR007146">
    <property type="entry name" value="Sas10/Utp3/C1D"/>
</dbReference>
<feature type="compositionally biased region" description="Basic and acidic residues" evidence="5">
    <location>
        <begin position="498"/>
        <end position="527"/>
    </location>
</feature>
<comment type="subcellular location">
    <subcellularLocation>
        <location evidence="1">Nucleus</location>
    </subcellularLocation>
</comment>
<keyword evidence="4" id="KW-0539">Nucleus</keyword>
<feature type="compositionally biased region" description="Basic and acidic residues" evidence="5">
    <location>
        <begin position="539"/>
        <end position="549"/>
    </location>
</feature>
<feature type="compositionally biased region" description="Basic and acidic residues" evidence="5">
    <location>
        <begin position="141"/>
        <end position="156"/>
    </location>
</feature>
<dbReference type="InterPro" id="IPR018972">
    <property type="entry name" value="Sas10_C_dom"/>
</dbReference>
<dbReference type="EMBL" id="JAPUFD010000012">
    <property type="protein sequence ID" value="MDI1490512.1"/>
    <property type="molecule type" value="Genomic_DNA"/>
</dbReference>
<sequence length="683" mass="75793">MARRRGANGRPFGRDQPSVSGNRKSSKLTINTFEDVADSEDEFHINRDKILLEEGPAQKRQRKALEKAIYQEPSDEEVLPVSEEEETESEEVYEDVEEEDETLSKPTKSKKLGKPFKASDSEAEGSDSNVGDDDLAGWGSSRKDYYNADNIETEKDALEEEAEARRLQRKQLEGMTEADFGFDAVDWRDLGKVDEDQDDAKTGKVIEEVLSKVQITDSMSAEEKNDILRTRYPEFEPLAQEFVELQEPHEELRRIAEKTEQALSSQEITGKLKTIAPAMPPASMKYRTLSAYLASLSMYFALITSTSRDSPDSVALPPEQLREHPIMDTLLQCRKLWLRIKELDIPEPTILFPESTDRVPHIATEIPSVDEVEVEEAQKVPKPRKSRSERAATKLAMARHAEAEALRQAQMAETEASLANLSTLTTRPPNLKSTSKRVSHRPDESDSSDLGDPTTLTPHEAAEKAKRKKSLRFYTSQIAQKSNKRGAAGRDAGGDADLPYRERLKDRQARLNAEAEKRGRKGPRGDAGEELSGGDSDEGDRAAARELRGEGTNGKAGAGDGDEEDYYQLIASRASKKKADKAAIAALHAKAAAEGGVVRIVDNGAVGADGKRAIGYSIEKNKGLTPRRRKEVRNPRVKKRKKYDEKMKKLSSTRPVYKGGEGRGGYGGELTGIRKDLVKGVRL</sequence>
<evidence type="ECO:0000313" key="7">
    <source>
        <dbReference type="EMBL" id="MDI1490512.1"/>
    </source>
</evidence>
<feature type="compositionally biased region" description="Acidic residues" evidence="5">
    <location>
        <begin position="121"/>
        <end position="135"/>
    </location>
</feature>
<evidence type="ECO:0000259" key="6">
    <source>
        <dbReference type="Pfam" id="PF09368"/>
    </source>
</evidence>
<organism evidence="7 8">
    <name type="scientific">Ramalina farinacea</name>
    <dbReference type="NCBI Taxonomy" id="258253"/>
    <lineage>
        <taxon>Eukaryota</taxon>
        <taxon>Fungi</taxon>
        <taxon>Dikarya</taxon>
        <taxon>Ascomycota</taxon>
        <taxon>Pezizomycotina</taxon>
        <taxon>Lecanoromycetes</taxon>
        <taxon>OSLEUM clade</taxon>
        <taxon>Lecanoromycetidae</taxon>
        <taxon>Lecanorales</taxon>
        <taxon>Lecanorineae</taxon>
        <taxon>Ramalinaceae</taxon>
        <taxon>Ramalina</taxon>
    </lineage>
</organism>
<feature type="region of interest" description="Disordered" evidence="5">
    <location>
        <begin position="52"/>
        <end position="163"/>
    </location>
</feature>
<feature type="region of interest" description="Disordered" evidence="5">
    <location>
        <begin position="1"/>
        <end position="31"/>
    </location>
</feature>
<feature type="compositionally biased region" description="Basic residues" evidence="5">
    <location>
        <begin position="625"/>
        <end position="641"/>
    </location>
</feature>
<dbReference type="PANTHER" id="PTHR13237:SF8">
    <property type="entry name" value="SOMETHING ABOUT SILENCING PROTEIN 10"/>
    <property type="match status" value="1"/>
</dbReference>
<feature type="compositionally biased region" description="Acidic residues" evidence="5">
    <location>
        <begin position="73"/>
        <end position="101"/>
    </location>
</feature>
<comment type="similarity">
    <text evidence="2">Belongs to the SAS10 family.</text>
</comment>
<comment type="caution">
    <text evidence="7">The sequence shown here is derived from an EMBL/GenBank/DDBJ whole genome shotgun (WGS) entry which is preliminary data.</text>
</comment>
<gene>
    <name evidence="7" type="primary">SAS10</name>
    <name evidence="7" type="ORF">OHK93_001716</name>
</gene>
<evidence type="ECO:0000256" key="1">
    <source>
        <dbReference type="ARBA" id="ARBA00004123"/>
    </source>
</evidence>
<dbReference type="Proteomes" id="UP001161017">
    <property type="component" value="Unassembled WGS sequence"/>
</dbReference>
<reference evidence="7" key="1">
    <citation type="journal article" date="2023" name="Genome Biol. Evol.">
        <title>First Whole Genome Sequence and Flow Cytometry Genome Size Data for the Lichen-Forming Fungus Ramalina farinacea (Ascomycota).</title>
        <authorList>
            <person name="Llewellyn T."/>
            <person name="Mian S."/>
            <person name="Hill R."/>
            <person name="Leitch I.J."/>
            <person name="Gaya E."/>
        </authorList>
    </citation>
    <scope>NUCLEOTIDE SEQUENCE</scope>
    <source>
        <strain evidence="7">LIQ254RAFAR</strain>
    </source>
</reference>
<dbReference type="AlphaFoldDB" id="A0AA43QQ36"/>
<evidence type="ECO:0000256" key="4">
    <source>
        <dbReference type="ARBA" id="ARBA00023242"/>
    </source>
</evidence>
<name>A0AA43QQ36_9LECA</name>
<feature type="region of interest" description="Disordered" evidence="5">
    <location>
        <begin position="419"/>
        <end position="562"/>
    </location>
</feature>
<feature type="region of interest" description="Disordered" evidence="5">
    <location>
        <begin position="620"/>
        <end position="662"/>
    </location>
</feature>
<dbReference type="GO" id="GO:0000462">
    <property type="term" value="P:maturation of SSU-rRNA from tricistronic rRNA transcript (SSU-rRNA, 5.8S rRNA, LSU-rRNA)"/>
    <property type="evidence" value="ECO:0007669"/>
    <property type="project" value="TreeGrafter"/>
</dbReference>
<dbReference type="Pfam" id="PF09368">
    <property type="entry name" value="Sas10"/>
    <property type="match status" value="1"/>
</dbReference>
<feature type="compositionally biased region" description="Polar residues" evidence="5">
    <location>
        <begin position="17"/>
        <end position="31"/>
    </location>
</feature>
<feature type="domain" description="Sas10 C-terminal" evidence="6">
    <location>
        <begin position="609"/>
        <end position="683"/>
    </location>
</feature>
<evidence type="ECO:0000256" key="5">
    <source>
        <dbReference type="SAM" id="MobiDB-lite"/>
    </source>
</evidence>
<protein>
    <submittedName>
        <fullName evidence="7">Something about silencing protein 10</fullName>
    </submittedName>
</protein>
<dbReference type="GO" id="GO:0032040">
    <property type="term" value="C:small-subunit processome"/>
    <property type="evidence" value="ECO:0007669"/>
    <property type="project" value="TreeGrafter"/>
</dbReference>
<feature type="region of interest" description="Disordered" evidence="5">
    <location>
        <begin position="373"/>
        <end position="395"/>
    </location>
</feature>
<accession>A0AA43QQ36</accession>
<proteinExistence type="inferred from homology"/>
<keyword evidence="3" id="KW-0597">Phosphoprotein</keyword>
<evidence type="ECO:0000256" key="2">
    <source>
        <dbReference type="ARBA" id="ARBA00010979"/>
    </source>
</evidence>
<feature type="compositionally biased region" description="Polar residues" evidence="5">
    <location>
        <begin position="419"/>
        <end position="433"/>
    </location>
</feature>
<dbReference type="Pfam" id="PF04000">
    <property type="entry name" value="Sas10_Utp3"/>
    <property type="match status" value="1"/>
</dbReference>